<protein>
    <submittedName>
        <fullName evidence="1">Uncharacterized protein</fullName>
    </submittedName>
</protein>
<organism evidence="1 2">
    <name type="scientific">Candidatus Anaerostipes excrementavium</name>
    <dbReference type="NCBI Taxonomy" id="2838463"/>
    <lineage>
        <taxon>Bacteria</taxon>
        <taxon>Bacillati</taxon>
        <taxon>Bacillota</taxon>
        <taxon>Clostridia</taxon>
        <taxon>Lachnospirales</taxon>
        <taxon>Lachnospiraceae</taxon>
        <taxon>Anaerostipes</taxon>
    </lineage>
</organism>
<dbReference type="EMBL" id="DXEM01000007">
    <property type="protein sequence ID" value="HIX67043.1"/>
    <property type="molecule type" value="Genomic_DNA"/>
</dbReference>
<gene>
    <name evidence="1" type="ORF">H9735_02810</name>
</gene>
<accession>A0A9D1WTR0</accession>
<name>A0A9D1WTR0_9FIRM</name>
<evidence type="ECO:0000313" key="2">
    <source>
        <dbReference type="Proteomes" id="UP000886721"/>
    </source>
</evidence>
<proteinExistence type="predicted"/>
<comment type="caution">
    <text evidence="1">The sequence shown here is derived from an EMBL/GenBank/DDBJ whole genome shotgun (WGS) entry which is preliminary data.</text>
</comment>
<dbReference type="AlphaFoldDB" id="A0A9D1WTR0"/>
<reference evidence="1" key="1">
    <citation type="journal article" date="2021" name="PeerJ">
        <title>Extensive microbial diversity within the chicken gut microbiome revealed by metagenomics and culture.</title>
        <authorList>
            <person name="Gilroy R."/>
            <person name="Ravi A."/>
            <person name="Getino M."/>
            <person name="Pursley I."/>
            <person name="Horton D.L."/>
            <person name="Alikhan N.F."/>
            <person name="Baker D."/>
            <person name="Gharbi K."/>
            <person name="Hall N."/>
            <person name="Watson M."/>
            <person name="Adriaenssens E.M."/>
            <person name="Foster-Nyarko E."/>
            <person name="Jarju S."/>
            <person name="Secka A."/>
            <person name="Antonio M."/>
            <person name="Oren A."/>
            <person name="Chaudhuri R.R."/>
            <person name="La Ragione R."/>
            <person name="Hildebrand F."/>
            <person name="Pallen M.J."/>
        </authorList>
    </citation>
    <scope>NUCLEOTIDE SEQUENCE</scope>
    <source>
        <strain evidence="1">CHK191-13928</strain>
    </source>
</reference>
<dbReference type="Proteomes" id="UP000886721">
    <property type="component" value="Unassembled WGS sequence"/>
</dbReference>
<evidence type="ECO:0000313" key="1">
    <source>
        <dbReference type="EMBL" id="HIX67043.1"/>
    </source>
</evidence>
<sequence length="155" mass="18283">MNNYKINNINDKLKLPFELFSIDVIKSRLEELKKEDNPISNFYELDKETKKKIRENGYQDNARFFAYIKFLNVNGDKYGLVGGKTNYTSPDLDFSKDYGNSLTSFARKFLSDKDLNWDDTIIIIEHIPTNNKESDNEMALFIECFLQREFNLFDC</sequence>
<reference evidence="1" key="2">
    <citation type="submission" date="2021-04" db="EMBL/GenBank/DDBJ databases">
        <authorList>
            <person name="Gilroy R."/>
        </authorList>
    </citation>
    <scope>NUCLEOTIDE SEQUENCE</scope>
    <source>
        <strain evidence="1">CHK191-13928</strain>
    </source>
</reference>